<accession>W7I321</accession>
<gene>
    <name evidence="2" type="ORF">DRE_04276</name>
</gene>
<organism evidence="2 3">
    <name type="scientific">Drechslerella stenobrocha 248</name>
    <dbReference type="NCBI Taxonomy" id="1043628"/>
    <lineage>
        <taxon>Eukaryota</taxon>
        <taxon>Fungi</taxon>
        <taxon>Dikarya</taxon>
        <taxon>Ascomycota</taxon>
        <taxon>Pezizomycotina</taxon>
        <taxon>Orbiliomycetes</taxon>
        <taxon>Orbiliales</taxon>
        <taxon>Orbiliaceae</taxon>
        <taxon>Drechslerella</taxon>
    </lineage>
</organism>
<dbReference type="OrthoDB" id="5411041at2759"/>
<reference evidence="2 3" key="1">
    <citation type="submission" date="2013-05" db="EMBL/GenBank/DDBJ databases">
        <title>Drechslerella stenobrocha genome reveals carnivorous origination and mechanical trapping mechanism of predatory fungi.</title>
        <authorList>
            <person name="Liu X."/>
            <person name="Zhang W."/>
            <person name="Liu K."/>
        </authorList>
    </citation>
    <scope>NUCLEOTIDE SEQUENCE [LARGE SCALE GENOMIC DNA]</scope>
    <source>
        <strain evidence="2 3">248</strain>
    </source>
</reference>
<sequence>MSSGQMNGAGAGSAQPGPPPRKLSEKQQYLKDMQYKTAVACVVVAPILIFSPPRRMNFMTFGLGCLTAFCTDHIMLEHGHPGLLYAVTPGFMMSSPDPTKPPEHHMLPSQYIWKQMTDVWNQRSDEEEVSEEDADKAPLTMLERIRMEEGKKGDSELLRMLEEIEQKKKKREEQEAARD</sequence>
<proteinExistence type="predicted"/>
<dbReference type="AlphaFoldDB" id="W7I321"/>
<dbReference type="Proteomes" id="UP000024837">
    <property type="component" value="Unassembled WGS sequence"/>
</dbReference>
<dbReference type="EMBL" id="KI966417">
    <property type="protein sequence ID" value="EWC46553.1"/>
    <property type="molecule type" value="Genomic_DNA"/>
</dbReference>
<evidence type="ECO:0000313" key="3">
    <source>
        <dbReference type="Proteomes" id="UP000024837"/>
    </source>
</evidence>
<dbReference type="HOGENOM" id="CLU_1503407_0_0_1"/>
<keyword evidence="3" id="KW-1185">Reference proteome</keyword>
<evidence type="ECO:0000256" key="1">
    <source>
        <dbReference type="SAM" id="MobiDB-lite"/>
    </source>
</evidence>
<name>W7I321_9PEZI</name>
<evidence type="ECO:0000313" key="2">
    <source>
        <dbReference type="EMBL" id="EWC46553.1"/>
    </source>
</evidence>
<protein>
    <submittedName>
        <fullName evidence="2">Uncharacterized protein</fullName>
    </submittedName>
</protein>
<feature type="region of interest" description="Disordered" evidence="1">
    <location>
        <begin position="1"/>
        <end position="24"/>
    </location>
</feature>